<dbReference type="InterPro" id="IPR020922">
    <property type="entry name" value="dITP/XTP_pyrophosphatase"/>
</dbReference>
<evidence type="ECO:0000256" key="1">
    <source>
        <dbReference type="ARBA" id="ARBA00008023"/>
    </source>
</evidence>
<keyword evidence="4 10" id="KW-0547">Nucleotide-binding</keyword>
<dbReference type="FunFam" id="3.90.950.10:FF:000001">
    <property type="entry name" value="dITP/XTP pyrophosphatase"/>
    <property type="match status" value="1"/>
</dbReference>
<sequence>MDHTRQIVLGTYNQEKRTELQQLLAPLGIELQTLKEYPDAIEVEEDGISFTENATKKATEQAVHLGRWVLAEDSGLCVDALKGAPGIYSARFSGEEATDESNNDLLLEKLQGLPDEKRGAHYVCHITLSDPSGNAILQTEDKCHGRIAHERHGTHGFGYDPLFLIPEYHLTFGELGPAVKGLLSHRAKATREFVAQLNGLLRKNPQLLSKK</sequence>
<feature type="binding site" evidence="10">
    <location>
        <begin position="157"/>
        <end position="160"/>
    </location>
    <ligand>
        <name>substrate</name>
    </ligand>
</feature>
<comment type="subunit">
    <text evidence="2 10">Homodimer.</text>
</comment>
<protein>
    <recommendedName>
        <fullName evidence="10">dITP/XTP pyrophosphatase</fullName>
        <ecNumber evidence="10">3.6.1.66</ecNumber>
    </recommendedName>
    <alternativeName>
        <fullName evidence="10">Non-canonical purine NTP pyrophosphatase</fullName>
    </alternativeName>
    <alternativeName>
        <fullName evidence="10">Non-standard purine NTP pyrophosphatase</fullName>
    </alternativeName>
    <alternativeName>
        <fullName evidence="10">Nucleoside-triphosphate diphosphatase</fullName>
    </alternativeName>
    <alternativeName>
        <fullName evidence="10">Nucleoside-triphosphate pyrophosphatase</fullName>
        <shortName evidence="10">NTPase</shortName>
    </alternativeName>
</protein>
<evidence type="ECO:0000256" key="3">
    <source>
        <dbReference type="ARBA" id="ARBA00022723"/>
    </source>
</evidence>
<evidence type="ECO:0000256" key="9">
    <source>
        <dbReference type="ARBA" id="ARBA00052017"/>
    </source>
</evidence>
<feature type="binding site" evidence="10">
    <location>
        <position position="180"/>
    </location>
    <ligand>
        <name>substrate</name>
    </ligand>
</feature>
<dbReference type="GO" id="GO:0009146">
    <property type="term" value="P:purine nucleoside triphosphate catabolic process"/>
    <property type="evidence" value="ECO:0007669"/>
    <property type="project" value="UniProtKB-UniRule"/>
</dbReference>
<dbReference type="GO" id="GO:0035870">
    <property type="term" value="F:dITP diphosphatase activity"/>
    <property type="evidence" value="ECO:0007669"/>
    <property type="project" value="UniProtKB-UniRule"/>
</dbReference>
<dbReference type="InterPro" id="IPR029001">
    <property type="entry name" value="ITPase-like_fam"/>
</dbReference>
<comment type="caution">
    <text evidence="12">The sequence shown here is derived from an EMBL/GenBank/DDBJ whole genome shotgun (WGS) entry which is preliminary data.</text>
</comment>
<keyword evidence="5 10" id="KW-0378">Hydrolase</keyword>
<dbReference type="OrthoDB" id="9807456at2"/>
<dbReference type="GO" id="GO:0000166">
    <property type="term" value="F:nucleotide binding"/>
    <property type="evidence" value="ECO:0007669"/>
    <property type="project" value="UniProtKB-KW"/>
</dbReference>
<dbReference type="GO" id="GO:0017111">
    <property type="term" value="F:ribonucleoside triphosphate phosphatase activity"/>
    <property type="evidence" value="ECO:0007669"/>
    <property type="project" value="InterPro"/>
</dbReference>
<dbReference type="HAMAP" id="MF_01405">
    <property type="entry name" value="Non_canon_purine_NTPase"/>
    <property type="match status" value="1"/>
</dbReference>
<dbReference type="GO" id="GO:0046872">
    <property type="term" value="F:metal ion binding"/>
    <property type="evidence" value="ECO:0007669"/>
    <property type="project" value="UniProtKB-KW"/>
</dbReference>
<dbReference type="GO" id="GO:0036220">
    <property type="term" value="F:ITP diphosphatase activity"/>
    <property type="evidence" value="ECO:0007669"/>
    <property type="project" value="UniProtKB-UniRule"/>
</dbReference>
<evidence type="ECO:0000313" key="12">
    <source>
        <dbReference type="EMBL" id="RCS54848.1"/>
    </source>
</evidence>
<keyword evidence="3 10" id="KW-0479">Metal-binding</keyword>
<evidence type="ECO:0000256" key="10">
    <source>
        <dbReference type="HAMAP-Rule" id="MF_01405"/>
    </source>
</evidence>
<evidence type="ECO:0000256" key="2">
    <source>
        <dbReference type="ARBA" id="ARBA00011738"/>
    </source>
</evidence>
<dbReference type="Pfam" id="PF01725">
    <property type="entry name" value="Ham1p_like"/>
    <property type="match status" value="1"/>
</dbReference>
<keyword evidence="7 10" id="KW-0546">Nucleotide metabolism</keyword>
<dbReference type="GO" id="GO:0036222">
    <property type="term" value="F:XTP diphosphatase activity"/>
    <property type="evidence" value="ECO:0007669"/>
    <property type="project" value="UniProtKB-UniRule"/>
</dbReference>
<evidence type="ECO:0000256" key="11">
    <source>
        <dbReference type="RuleBase" id="RU003781"/>
    </source>
</evidence>
<evidence type="ECO:0000256" key="5">
    <source>
        <dbReference type="ARBA" id="ARBA00022801"/>
    </source>
</evidence>
<comment type="similarity">
    <text evidence="1 10 11">Belongs to the HAM1 NTPase family.</text>
</comment>
<feature type="binding site" evidence="10">
    <location>
        <begin position="185"/>
        <end position="186"/>
    </location>
    <ligand>
        <name>substrate</name>
    </ligand>
</feature>
<dbReference type="GO" id="GO:0005829">
    <property type="term" value="C:cytosol"/>
    <property type="evidence" value="ECO:0007669"/>
    <property type="project" value="TreeGrafter"/>
</dbReference>
<evidence type="ECO:0000256" key="4">
    <source>
        <dbReference type="ARBA" id="ARBA00022741"/>
    </source>
</evidence>
<dbReference type="GO" id="GO:0009117">
    <property type="term" value="P:nucleotide metabolic process"/>
    <property type="evidence" value="ECO:0007669"/>
    <property type="project" value="UniProtKB-KW"/>
</dbReference>
<comment type="catalytic activity">
    <reaction evidence="10">
        <text>ITP + H2O = IMP + diphosphate + H(+)</text>
        <dbReference type="Rhea" id="RHEA:29399"/>
        <dbReference type="ChEBI" id="CHEBI:15377"/>
        <dbReference type="ChEBI" id="CHEBI:15378"/>
        <dbReference type="ChEBI" id="CHEBI:33019"/>
        <dbReference type="ChEBI" id="CHEBI:58053"/>
        <dbReference type="ChEBI" id="CHEBI:61402"/>
        <dbReference type="EC" id="3.6.1.66"/>
    </reaction>
</comment>
<comment type="function">
    <text evidence="10">Pyrophosphatase that catalyzes the hydrolysis of nucleoside triphosphates to their monophosphate derivatives, with a high preference for the non-canonical purine nucleotides XTP (xanthosine triphosphate), dITP (deoxyinosine triphosphate) and ITP. Seems to function as a house-cleaning enzyme that removes non-canonical purine nucleotides from the nucleotide pool, thus preventing their incorporation into DNA/RNA and avoiding chromosomal lesions.</text>
</comment>
<evidence type="ECO:0000256" key="7">
    <source>
        <dbReference type="ARBA" id="ARBA00023080"/>
    </source>
</evidence>
<feature type="active site" description="Proton acceptor" evidence="10">
    <location>
        <position position="73"/>
    </location>
</feature>
<accession>A0A368KWP2</accession>
<dbReference type="AlphaFoldDB" id="A0A368KWP2"/>
<dbReference type="CDD" id="cd00515">
    <property type="entry name" value="HAM1"/>
    <property type="match status" value="1"/>
</dbReference>
<dbReference type="NCBIfam" id="TIGR00042">
    <property type="entry name" value="RdgB/HAM1 family non-canonical purine NTP pyrophosphatase"/>
    <property type="match status" value="1"/>
</dbReference>
<feature type="binding site" evidence="10">
    <location>
        <begin position="11"/>
        <end position="16"/>
    </location>
    <ligand>
        <name>substrate</name>
    </ligand>
</feature>
<evidence type="ECO:0000313" key="13">
    <source>
        <dbReference type="Proteomes" id="UP000253562"/>
    </source>
</evidence>
<dbReference type="PANTHER" id="PTHR11067:SF9">
    <property type="entry name" value="INOSINE TRIPHOSPHATE PYROPHOSPHATASE"/>
    <property type="match status" value="1"/>
</dbReference>
<keyword evidence="6 10" id="KW-0460">Magnesium</keyword>
<dbReference type="InterPro" id="IPR002637">
    <property type="entry name" value="RdgB/HAM1"/>
</dbReference>
<gene>
    <name evidence="12" type="primary">rdgB</name>
    <name evidence="12" type="ORF">DTL42_06955</name>
</gene>
<dbReference type="Proteomes" id="UP000253562">
    <property type="component" value="Unassembled WGS sequence"/>
</dbReference>
<dbReference type="EMBL" id="QPEX01000010">
    <property type="protein sequence ID" value="RCS54848.1"/>
    <property type="molecule type" value="Genomic_DNA"/>
</dbReference>
<feature type="binding site" evidence="10">
    <location>
        <position position="44"/>
    </location>
    <ligand>
        <name>Mg(2+)</name>
        <dbReference type="ChEBI" id="CHEBI:18420"/>
    </ligand>
</feature>
<feature type="binding site" evidence="10">
    <location>
        <position position="74"/>
    </location>
    <ligand>
        <name>substrate</name>
    </ligand>
</feature>
<proteinExistence type="inferred from homology"/>
<comment type="catalytic activity">
    <reaction evidence="8 10">
        <text>dITP + H2O = dIMP + diphosphate + H(+)</text>
        <dbReference type="Rhea" id="RHEA:28342"/>
        <dbReference type="ChEBI" id="CHEBI:15377"/>
        <dbReference type="ChEBI" id="CHEBI:15378"/>
        <dbReference type="ChEBI" id="CHEBI:33019"/>
        <dbReference type="ChEBI" id="CHEBI:61194"/>
        <dbReference type="ChEBI" id="CHEBI:61382"/>
        <dbReference type="EC" id="3.6.1.66"/>
    </reaction>
</comment>
<evidence type="ECO:0000256" key="8">
    <source>
        <dbReference type="ARBA" id="ARBA00051875"/>
    </source>
</evidence>
<organism evidence="12 13">
    <name type="scientific">Bremerella cremea</name>
    <dbReference type="NCBI Taxonomy" id="1031537"/>
    <lineage>
        <taxon>Bacteria</taxon>
        <taxon>Pseudomonadati</taxon>
        <taxon>Planctomycetota</taxon>
        <taxon>Planctomycetia</taxon>
        <taxon>Pirellulales</taxon>
        <taxon>Pirellulaceae</taxon>
        <taxon>Bremerella</taxon>
    </lineage>
</organism>
<evidence type="ECO:0000256" key="6">
    <source>
        <dbReference type="ARBA" id="ARBA00022842"/>
    </source>
</evidence>
<dbReference type="SUPFAM" id="SSF52972">
    <property type="entry name" value="ITPase-like"/>
    <property type="match status" value="1"/>
</dbReference>
<comment type="cofactor">
    <cofactor evidence="10">
        <name>Mg(2+)</name>
        <dbReference type="ChEBI" id="CHEBI:18420"/>
    </cofactor>
    <text evidence="10">Binds 1 Mg(2+) ion per subunit.</text>
</comment>
<comment type="catalytic activity">
    <reaction evidence="9 10">
        <text>XTP + H2O = XMP + diphosphate + H(+)</text>
        <dbReference type="Rhea" id="RHEA:28610"/>
        <dbReference type="ChEBI" id="CHEBI:15377"/>
        <dbReference type="ChEBI" id="CHEBI:15378"/>
        <dbReference type="ChEBI" id="CHEBI:33019"/>
        <dbReference type="ChEBI" id="CHEBI:57464"/>
        <dbReference type="ChEBI" id="CHEBI:61314"/>
        <dbReference type="EC" id="3.6.1.66"/>
    </reaction>
</comment>
<name>A0A368KWP2_9BACT</name>
<dbReference type="Gene3D" id="3.90.950.10">
    <property type="match status" value="1"/>
</dbReference>
<feature type="binding site" evidence="10">
    <location>
        <position position="73"/>
    </location>
    <ligand>
        <name>Mg(2+)</name>
        <dbReference type="ChEBI" id="CHEBI:18420"/>
    </ligand>
</feature>
<dbReference type="PANTHER" id="PTHR11067">
    <property type="entry name" value="INOSINE TRIPHOSPHATE PYROPHOSPHATASE/HAM1 PROTEIN"/>
    <property type="match status" value="1"/>
</dbReference>
<reference evidence="12 13" key="1">
    <citation type="submission" date="2018-07" db="EMBL/GenBank/DDBJ databases">
        <title>Comparative genomes isolates from brazilian mangrove.</title>
        <authorList>
            <person name="De Araujo J.E."/>
            <person name="Taketani R.G."/>
            <person name="Silva M.C.P."/>
            <person name="Lourenco M.V."/>
            <person name="Oliveira V.M."/>
            <person name="Andreote F.D."/>
        </authorList>
    </citation>
    <scope>NUCLEOTIDE SEQUENCE [LARGE SCALE GENOMIC DNA]</scope>
    <source>
        <strain evidence="12 13">HEX PRIS-MGV</strain>
    </source>
</reference>
<dbReference type="EC" id="3.6.1.66" evidence="10"/>